<dbReference type="PANTHER" id="PTHR43140">
    <property type="entry name" value="TYPE-1 RESTRICTION ENZYME ECOKI SPECIFICITY PROTEIN"/>
    <property type="match status" value="1"/>
</dbReference>
<feature type="domain" description="Type I restriction modification DNA specificity" evidence="5">
    <location>
        <begin position="332"/>
        <end position="505"/>
    </location>
</feature>
<keyword evidence="3" id="KW-0238">DNA-binding</keyword>
<evidence type="ECO:0000256" key="4">
    <source>
        <dbReference type="ARBA" id="ARBA00038652"/>
    </source>
</evidence>
<dbReference type="Pfam" id="PF01420">
    <property type="entry name" value="Methylase_S"/>
    <property type="match status" value="2"/>
</dbReference>
<accession>A0A7X4KTT4</accession>
<dbReference type="InterPro" id="IPR051212">
    <property type="entry name" value="Type-I_RE_S_subunit"/>
</dbReference>
<sequence length="510" mass="58193">MKTNTLDFDAQALREKILDLAMRGKLVPQDPNDEPASVLLEKIKAEKEQLIKEKKIKKSKPLAPITDDEKPFDIPDSWEWVRLGDVLSLENGAIRRGPFGSSLKKAFFVPKDKNTYKVYEQGNAINHTIDYGDYYISQEKYNELKSFSVRPKDIIISGAGTIGKTYILPPDTPDGVINQALIRVRLNDNLITNEFFLLAFQQKVSLLNKKAKGTAMKNMFSIAHMKNDLIWALPPLEEQSRIAAKIAQLFALLRKVESSTQQYAKLQTLLKSKVLDLAMRGKLVKQDSHDEPASVLLEKIKEEKEQLVKEGKIKKSKPLPPITDDEKPFDIPESWEWVRLGDVGTFQGGFAYKSKKYVDASQYQVIRLGNVKNDQLKLDTDPVFINKDYAKETYKYHINVGDILFTMTGTRRKRDYFYSLIVNKEYSKFLFLNQRVGCFKPIALINKLWLNYILKAPVTLDEVFKNETGSVNQGNIGSTDTLNILIPLPPLSEQNKVVIKILELFNTLKI</sequence>
<gene>
    <name evidence="6" type="ORF">GTK63_06660</name>
</gene>
<dbReference type="CDD" id="cd17278">
    <property type="entry name" value="RMtype1_S_LdeBORF1052P-TRD2-CR2"/>
    <property type="match status" value="1"/>
</dbReference>
<comment type="similarity">
    <text evidence="1">Belongs to the type-I restriction system S methylase family.</text>
</comment>
<reference evidence="6 7" key="1">
    <citation type="submission" date="2020-01" db="EMBL/GenBank/DDBJ databases">
        <title>Vaginal microbiome of pregnant Indian women: Insights into the genome of dominants Lactobacillus species.</title>
        <authorList>
            <person name="Das B."/>
            <person name="Mehta O."/>
            <person name="Ghosh T.S."/>
            <person name="Kothidar A."/>
            <person name="Gowtham M.R."/>
            <person name="Mitra R."/>
            <person name="Kshetrapal P."/>
            <person name="Wadhwa N."/>
            <person name="Thiruvengadam R."/>
            <person name="Nair G.B."/>
            <person name="Bhatnagar S."/>
            <person name="Pore S."/>
        </authorList>
    </citation>
    <scope>NUCLEOTIDE SEQUENCE [LARGE SCALE GENOMIC DNA]</scope>
    <source>
        <strain evidence="6 7">Indica2</strain>
    </source>
</reference>
<protein>
    <submittedName>
        <fullName evidence="6">Restriction endonuclease subunit S</fullName>
    </submittedName>
</protein>
<keyword evidence="6" id="KW-0255">Endonuclease</keyword>
<keyword evidence="6" id="KW-0540">Nuclease</keyword>
<dbReference type="GO" id="GO:0003677">
    <property type="term" value="F:DNA binding"/>
    <property type="evidence" value="ECO:0007669"/>
    <property type="project" value="UniProtKB-KW"/>
</dbReference>
<evidence type="ECO:0000313" key="6">
    <source>
        <dbReference type="EMBL" id="MYN53991.1"/>
    </source>
</evidence>
<comment type="caution">
    <text evidence="6">The sequence shown here is derived from an EMBL/GenBank/DDBJ whole genome shotgun (WGS) entry which is preliminary data.</text>
</comment>
<feature type="domain" description="Type I restriction modification DNA specificity" evidence="5">
    <location>
        <begin position="75"/>
        <end position="251"/>
    </location>
</feature>
<evidence type="ECO:0000256" key="2">
    <source>
        <dbReference type="ARBA" id="ARBA00022747"/>
    </source>
</evidence>
<evidence type="ECO:0000259" key="5">
    <source>
        <dbReference type="Pfam" id="PF01420"/>
    </source>
</evidence>
<dbReference type="GO" id="GO:0004519">
    <property type="term" value="F:endonuclease activity"/>
    <property type="evidence" value="ECO:0007669"/>
    <property type="project" value="UniProtKB-KW"/>
</dbReference>
<comment type="subunit">
    <text evidence="4">The methyltransferase is composed of M and S polypeptides.</text>
</comment>
<proteinExistence type="inferred from homology"/>
<dbReference type="Gene3D" id="3.90.220.20">
    <property type="entry name" value="DNA methylase specificity domains"/>
    <property type="match status" value="2"/>
</dbReference>
<dbReference type="GO" id="GO:0009307">
    <property type="term" value="P:DNA restriction-modification system"/>
    <property type="evidence" value="ECO:0007669"/>
    <property type="project" value="UniProtKB-KW"/>
</dbReference>
<dbReference type="SUPFAM" id="SSF116734">
    <property type="entry name" value="DNA methylase specificity domain"/>
    <property type="match status" value="2"/>
</dbReference>
<dbReference type="AlphaFoldDB" id="A0A7X4KTT4"/>
<evidence type="ECO:0000256" key="1">
    <source>
        <dbReference type="ARBA" id="ARBA00010923"/>
    </source>
</evidence>
<keyword evidence="2" id="KW-0680">Restriction system</keyword>
<keyword evidence="6" id="KW-0378">Hydrolase</keyword>
<evidence type="ECO:0000313" key="7">
    <source>
        <dbReference type="Proteomes" id="UP000460132"/>
    </source>
</evidence>
<dbReference type="PANTHER" id="PTHR43140:SF1">
    <property type="entry name" value="TYPE I RESTRICTION ENZYME ECOKI SPECIFICITY SUBUNIT"/>
    <property type="match status" value="1"/>
</dbReference>
<organism evidence="6 7">
    <name type="scientific">Lactobacillus crispatus</name>
    <dbReference type="NCBI Taxonomy" id="47770"/>
    <lineage>
        <taxon>Bacteria</taxon>
        <taxon>Bacillati</taxon>
        <taxon>Bacillota</taxon>
        <taxon>Bacilli</taxon>
        <taxon>Lactobacillales</taxon>
        <taxon>Lactobacillaceae</taxon>
        <taxon>Lactobacillus</taxon>
    </lineage>
</organism>
<name>A0A7X4KTT4_9LACO</name>
<dbReference type="RefSeq" id="WP_160811169.1">
    <property type="nucleotide sequence ID" value="NZ_WWFF01000008.1"/>
</dbReference>
<dbReference type="Proteomes" id="UP000460132">
    <property type="component" value="Unassembled WGS sequence"/>
</dbReference>
<dbReference type="InterPro" id="IPR000055">
    <property type="entry name" value="Restrct_endonuc_typeI_TRD"/>
</dbReference>
<evidence type="ECO:0000256" key="3">
    <source>
        <dbReference type="ARBA" id="ARBA00023125"/>
    </source>
</evidence>
<dbReference type="EMBL" id="WWFF01000008">
    <property type="protein sequence ID" value="MYN53991.1"/>
    <property type="molecule type" value="Genomic_DNA"/>
</dbReference>
<dbReference type="InterPro" id="IPR044946">
    <property type="entry name" value="Restrct_endonuc_typeI_TRD_sf"/>
</dbReference>